<protein>
    <recommendedName>
        <fullName evidence="7">HTH-type transcriptional regulator SarZ</fullName>
    </recommendedName>
    <alternativeName>
        <fullName evidence="8">Staphylococcal accessory regulator Z</fullName>
    </alternativeName>
</protein>
<dbReference type="GO" id="GO:0005737">
    <property type="term" value="C:cytoplasm"/>
    <property type="evidence" value="ECO:0007669"/>
    <property type="project" value="UniProtKB-SubCell"/>
</dbReference>
<dbReference type="PANTHER" id="PTHR42756:SF1">
    <property type="entry name" value="TRANSCRIPTIONAL REPRESSOR OF EMRAB OPERON"/>
    <property type="match status" value="1"/>
</dbReference>
<dbReference type="Pfam" id="PF22381">
    <property type="entry name" value="Staph_reg_Sar_Rot"/>
    <property type="match status" value="1"/>
</dbReference>
<comment type="subcellular location">
    <subcellularLocation>
        <location evidence="1">Cytoplasm</location>
    </subcellularLocation>
</comment>
<accession>A0A1M5V3X2</accession>
<evidence type="ECO:0000256" key="3">
    <source>
        <dbReference type="ARBA" id="ARBA00023015"/>
    </source>
</evidence>
<dbReference type="InterPro" id="IPR000835">
    <property type="entry name" value="HTH_MarR-typ"/>
</dbReference>
<dbReference type="Gene3D" id="1.10.10.10">
    <property type="entry name" value="Winged helix-like DNA-binding domain superfamily/Winged helix DNA-binding domain"/>
    <property type="match status" value="1"/>
</dbReference>
<dbReference type="STRING" id="1121316.SAMN02745207_02060"/>
<dbReference type="InterPro" id="IPR055166">
    <property type="entry name" value="Transc_reg_Sar_Rot_HTH"/>
</dbReference>
<dbReference type="InterPro" id="IPR036390">
    <property type="entry name" value="WH_DNA-bd_sf"/>
</dbReference>
<evidence type="ECO:0000256" key="6">
    <source>
        <dbReference type="ARBA" id="ARBA00046337"/>
    </source>
</evidence>
<evidence type="ECO:0000256" key="5">
    <source>
        <dbReference type="ARBA" id="ARBA00023163"/>
    </source>
</evidence>
<evidence type="ECO:0000256" key="7">
    <source>
        <dbReference type="ARBA" id="ARBA00047188"/>
    </source>
</evidence>
<feature type="domain" description="HTH marR-type" evidence="9">
    <location>
        <begin position="15"/>
        <end position="148"/>
    </location>
</feature>
<evidence type="ECO:0000256" key="2">
    <source>
        <dbReference type="ARBA" id="ARBA00022490"/>
    </source>
</evidence>
<dbReference type="EMBL" id="FQXM01000010">
    <property type="protein sequence ID" value="SHH69959.1"/>
    <property type="molecule type" value="Genomic_DNA"/>
</dbReference>
<evidence type="ECO:0000256" key="8">
    <source>
        <dbReference type="ARBA" id="ARBA00047207"/>
    </source>
</evidence>
<dbReference type="PANTHER" id="PTHR42756">
    <property type="entry name" value="TRANSCRIPTIONAL REGULATOR, MARR"/>
    <property type="match status" value="1"/>
</dbReference>
<evidence type="ECO:0000313" key="11">
    <source>
        <dbReference type="Proteomes" id="UP000184447"/>
    </source>
</evidence>
<dbReference type="Proteomes" id="UP000184447">
    <property type="component" value="Unassembled WGS sequence"/>
</dbReference>
<dbReference type="OrthoDB" id="9806864at2"/>
<dbReference type="PRINTS" id="PR00598">
    <property type="entry name" value="HTHMARR"/>
</dbReference>
<reference evidence="10 11" key="1">
    <citation type="submission" date="2016-11" db="EMBL/GenBank/DDBJ databases">
        <authorList>
            <person name="Jaros S."/>
            <person name="Januszkiewicz K."/>
            <person name="Wedrychowicz H."/>
        </authorList>
    </citation>
    <scope>NUCLEOTIDE SEQUENCE [LARGE SCALE GENOMIC DNA]</scope>
    <source>
        <strain evidence="10 11">DSM 8605</strain>
    </source>
</reference>
<dbReference type="SMART" id="SM00347">
    <property type="entry name" value="HTH_MARR"/>
    <property type="match status" value="1"/>
</dbReference>
<dbReference type="GO" id="GO:0003677">
    <property type="term" value="F:DNA binding"/>
    <property type="evidence" value="ECO:0007669"/>
    <property type="project" value="UniProtKB-KW"/>
</dbReference>
<evidence type="ECO:0000259" key="9">
    <source>
        <dbReference type="PROSITE" id="PS50995"/>
    </source>
</evidence>
<dbReference type="GO" id="GO:0003700">
    <property type="term" value="F:DNA-binding transcription factor activity"/>
    <property type="evidence" value="ECO:0007669"/>
    <property type="project" value="InterPro"/>
</dbReference>
<evidence type="ECO:0000256" key="1">
    <source>
        <dbReference type="ARBA" id="ARBA00004496"/>
    </source>
</evidence>
<gene>
    <name evidence="10" type="ORF">SAMN02745207_02060</name>
</gene>
<sequence>MDNKEKIYEEALKLDNQICFPLYAASRLIVRKYRPMLEKIGLTYPQYLVMMVLWENKNMNVKDLGEKLYLDSGTLTPLLKRLEAADFISRERDKKDERTVIINLTDKGTKLKQDAKEIPISMMEDCCGESIDLIKLRESLNELIKSLK</sequence>
<name>A0A1M5V3X2_9CLOT</name>
<evidence type="ECO:0000313" key="10">
    <source>
        <dbReference type="EMBL" id="SHH69959.1"/>
    </source>
</evidence>
<dbReference type="AlphaFoldDB" id="A0A1M5V3X2"/>
<organism evidence="10 11">
    <name type="scientific">Clostridium grantii DSM 8605</name>
    <dbReference type="NCBI Taxonomy" id="1121316"/>
    <lineage>
        <taxon>Bacteria</taxon>
        <taxon>Bacillati</taxon>
        <taxon>Bacillota</taxon>
        <taxon>Clostridia</taxon>
        <taxon>Eubacteriales</taxon>
        <taxon>Clostridiaceae</taxon>
        <taxon>Clostridium</taxon>
    </lineage>
</organism>
<keyword evidence="11" id="KW-1185">Reference proteome</keyword>
<dbReference type="PROSITE" id="PS50995">
    <property type="entry name" value="HTH_MARR_2"/>
    <property type="match status" value="1"/>
</dbReference>
<keyword evidence="2" id="KW-0963">Cytoplasm</keyword>
<keyword evidence="5" id="KW-0804">Transcription</keyword>
<evidence type="ECO:0000256" key="4">
    <source>
        <dbReference type="ARBA" id="ARBA00023125"/>
    </source>
</evidence>
<dbReference type="SUPFAM" id="SSF46785">
    <property type="entry name" value="Winged helix' DNA-binding domain"/>
    <property type="match status" value="1"/>
</dbReference>
<comment type="similarity">
    <text evidence="6">Belongs to the SarZ family.</text>
</comment>
<dbReference type="FunFam" id="1.10.10.10:FF:000163">
    <property type="entry name" value="MarR family transcriptional regulator"/>
    <property type="match status" value="1"/>
</dbReference>
<keyword evidence="3" id="KW-0805">Transcription regulation</keyword>
<proteinExistence type="inferred from homology"/>
<keyword evidence="4 10" id="KW-0238">DNA-binding</keyword>
<dbReference type="InterPro" id="IPR036388">
    <property type="entry name" value="WH-like_DNA-bd_sf"/>
</dbReference>